<dbReference type="GO" id="GO:0016971">
    <property type="term" value="F:flavin-dependent sulfhydryl oxidase activity"/>
    <property type="evidence" value="ECO:0007669"/>
    <property type="project" value="InterPro"/>
</dbReference>
<dbReference type="PANTHER" id="PTHR12645">
    <property type="entry name" value="ALR/ERV"/>
    <property type="match status" value="1"/>
</dbReference>
<evidence type="ECO:0000256" key="7">
    <source>
        <dbReference type="ARBA" id="ARBA00023157"/>
    </source>
</evidence>
<dbReference type="PANTHER" id="PTHR12645:SF0">
    <property type="entry name" value="FAD-LINKED SULFHYDRYL OXIDASE ALR"/>
    <property type="match status" value="1"/>
</dbReference>
<dbReference type="EMBL" id="OU892282">
    <property type="protein sequence ID" value="CAG9770495.1"/>
    <property type="molecule type" value="Genomic_DNA"/>
</dbReference>
<evidence type="ECO:0000313" key="12">
    <source>
        <dbReference type="EMBL" id="CAG9770495.1"/>
    </source>
</evidence>
<comment type="subcellular location">
    <subcellularLocation>
        <location evidence="2">Mitochondrion intermembrane space</location>
    </subcellularLocation>
</comment>
<dbReference type="FunFam" id="1.20.120.310:FF:000003">
    <property type="entry name" value="Sulfhydryl oxidase"/>
    <property type="match status" value="1"/>
</dbReference>
<dbReference type="AlphaFoldDB" id="A0A9N9MUY3"/>
<keyword evidence="6" id="KW-0496">Mitochondrion</keyword>
<evidence type="ECO:0000256" key="4">
    <source>
        <dbReference type="ARBA" id="ARBA00022827"/>
    </source>
</evidence>
<keyword evidence="4 9" id="KW-0274">FAD</keyword>
<evidence type="ECO:0000256" key="6">
    <source>
        <dbReference type="ARBA" id="ARBA00023128"/>
    </source>
</evidence>
<dbReference type="GO" id="GO:0005758">
    <property type="term" value="C:mitochondrial intermembrane space"/>
    <property type="evidence" value="ECO:0007669"/>
    <property type="project" value="UniProtKB-SubCell"/>
</dbReference>
<dbReference type="InterPro" id="IPR017905">
    <property type="entry name" value="ERV/ALR_sulphydryl_oxidase"/>
</dbReference>
<dbReference type="SUPFAM" id="SSF69000">
    <property type="entry name" value="FAD-dependent thiol oxidase"/>
    <property type="match status" value="1"/>
</dbReference>
<gene>
    <name evidence="12" type="ORF">CEUTPL_LOCUS10947</name>
</gene>
<dbReference type="InterPro" id="IPR039799">
    <property type="entry name" value="ALR/ERV"/>
</dbReference>
<dbReference type="Proteomes" id="UP001152799">
    <property type="component" value="Chromosome 6"/>
</dbReference>
<evidence type="ECO:0000256" key="1">
    <source>
        <dbReference type="ARBA" id="ARBA00001974"/>
    </source>
</evidence>
<name>A0A9N9MUY3_9CUCU</name>
<accession>A0A9N9MUY3</accession>
<evidence type="ECO:0000256" key="3">
    <source>
        <dbReference type="ARBA" id="ARBA00022630"/>
    </source>
</evidence>
<feature type="compositionally biased region" description="Polar residues" evidence="10">
    <location>
        <begin position="34"/>
        <end position="43"/>
    </location>
</feature>
<dbReference type="Pfam" id="PF04777">
    <property type="entry name" value="Evr1_Alr"/>
    <property type="match status" value="1"/>
</dbReference>
<evidence type="ECO:0000256" key="9">
    <source>
        <dbReference type="RuleBase" id="RU371123"/>
    </source>
</evidence>
<feature type="domain" description="ERV/ALR sulfhydryl oxidase" evidence="11">
    <location>
        <begin position="64"/>
        <end position="164"/>
    </location>
</feature>
<evidence type="ECO:0000256" key="5">
    <source>
        <dbReference type="ARBA" id="ARBA00023002"/>
    </source>
</evidence>
<dbReference type="InterPro" id="IPR036774">
    <property type="entry name" value="ERV/ALR_sulphydryl_oxid_sf"/>
</dbReference>
<protein>
    <recommendedName>
        <fullName evidence="9">Sulfhydryl oxidase</fullName>
        <ecNumber evidence="9">1.8.3.2</ecNumber>
    </recommendedName>
</protein>
<dbReference type="EC" id="1.8.3.2" evidence="9"/>
<evidence type="ECO:0000256" key="2">
    <source>
        <dbReference type="ARBA" id="ARBA00004569"/>
    </source>
</evidence>
<organism evidence="12 13">
    <name type="scientific">Ceutorhynchus assimilis</name>
    <name type="common">cabbage seed weevil</name>
    <dbReference type="NCBI Taxonomy" id="467358"/>
    <lineage>
        <taxon>Eukaryota</taxon>
        <taxon>Metazoa</taxon>
        <taxon>Ecdysozoa</taxon>
        <taxon>Arthropoda</taxon>
        <taxon>Hexapoda</taxon>
        <taxon>Insecta</taxon>
        <taxon>Pterygota</taxon>
        <taxon>Neoptera</taxon>
        <taxon>Endopterygota</taxon>
        <taxon>Coleoptera</taxon>
        <taxon>Polyphaga</taxon>
        <taxon>Cucujiformia</taxon>
        <taxon>Curculionidae</taxon>
        <taxon>Ceutorhynchinae</taxon>
        <taxon>Ceutorhynchus</taxon>
    </lineage>
</organism>
<keyword evidence="7" id="KW-1015">Disulfide bond</keyword>
<keyword evidence="13" id="KW-1185">Reference proteome</keyword>
<evidence type="ECO:0000259" key="11">
    <source>
        <dbReference type="PROSITE" id="PS51324"/>
    </source>
</evidence>
<evidence type="ECO:0000256" key="8">
    <source>
        <dbReference type="ARBA" id="ARBA00048864"/>
    </source>
</evidence>
<dbReference type="GO" id="GO:0050660">
    <property type="term" value="F:flavin adenine dinucleotide binding"/>
    <property type="evidence" value="ECO:0007669"/>
    <property type="project" value="TreeGrafter"/>
</dbReference>
<comment type="cofactor">
    <cofactor evidence="1 9">
        <name>FAD</name>
        <dbReference type="ChEBI" id="CHEBI:57692"/>
    </cofactor>
</comment>
<feature type="compositionally biased region" description="Gly residues" evidence="10">
    <location>
        <begin position="46"/>
        <end position="57"/>
    </location>
</feature>
<evidence type="ECO:0000313" key="13">
    <source>
        <dbReference type="Proteomes" id="UP001152799"/>
    </source>
</evidence>
<dbReference type="OrthoDB" id="17199at2759"/>
<evidence type="ECO:0000256" key="10">
    <source>
        <dbReference type="SAM" id="MobiDB-lite"/>
    </source>
</evidence>
<comment type="catalytic activity">
    <reaction evidence="8 9">
        <text>2 R'C(R)SH + O2 = R'C(R)S-S(R)CR' + H2O2</text>
        <dbReference type="Rhea" id="RHEA:17357"/>
        <dbReference type="ChEBI" id="CHEBI:15379"/>
        <dbReference type="ChEBI" id="CHEBI:16240"/>
        <dbReference type="ChEBI" id="CHEBI:16520"/>
        <dbReference type="ChEBI" id="CHEBI:17412"/>
        <dbReference type="EC" id="1.8.3.2"/>
    </reaction>
</comment>
<dbReference type="Gene3D" id="1.20.120.310">
    <property type="entry name" value="ERV/ALR sulfhydryl oxidase domain"/>
    <property type="match status" value="1"/>
</dbReference>
<keyword evidence="5 9" id="KW-0560">Oxidoreductase</keyword>
<reference evidence="12" key="1">
    <citation type="submission" date="2022-01" db="EMBL/GenBank/DDBJ databases">
        <authorList>
            <person name="King R."/>
        </authorList>
    </citation>
    <scope>NUCLEOTIDE SEQUENCE</scope>
</reference>
<sequence length="174" mass="19651">MNRRPSPLENEQCRSCSSFSDYIKSTRKKKDENGNTVTGSQSAVAGDGGTTGHQGDSGGRRTDCPLDKDELGRSAWGLIHTMAATYPQTPSQTQKCEMRTFFNVFAKFYPCPHCSEDLQEELKIEPPKVENPEQLSQWLCRLHNKVNVKLGKEIFDCSKVNERWRDGWKDGSCD</sequence>
<keyword evidence="3 9" id="KW-0285">Flavoprotein</keyword>
<proteinExistence type="predicted"/>
<feature type="region of interest" description="Disordered" evidence="10">
    <location>
        <begin position="26"/>
        <end position="66"/>
    </location>
</feature>
<dbReference type="PROSITE" id="PS51324">
    <property type="entry name" value="ERV_ALR"/>
    <property type="match status" value="1"/>
</dbReference>